<gene>
    <name evidence="1" type="ORF">RhiirC2_798185</name>
</gene>
<dbReference type="AlphaFoldDB" id="A0A2N1M6U1"/>
<evidence type="ECO:0000313" key="1">
    <source>
        <dbReference type="EMBL" id="PKK57353.1"/>
    </source>
</evidence>
<dbReference type="EMBL" id="LLXL01004475">
    <property type="protein sequence ID" value="PKK57353.1"/>
    <property type="molecule type" value="Genomic_DNA"/>
</dbReference>
<proteinExistence type="predicted"/>
<name>A0A2N1M6U1_9GLOM</name>
<comment type="caution">
    <text evidence="1">The sequence shown here is derived from an EMBL/GenBank/DDBJ whole genome shotgun (WGS) entry which is preliminary data.</text>
</comment>
<reference evidence="1 2" key="1">
    <citation type="submission" date="2016-04" db="EMBL/GenBank/DDBJ databases">
        <title>Genome analyses suggest a sexual origin of heterokaryosis in a supposedly ancient asexual fungus.</title>
        <authorList>
            <person name="Ropars J."/>
            <person name="Sedzielewska K."/>
            <person name="Noel J."/>
            <person name="Charron P."/>
            <person name="Farinelli L."/>
            <person name="Marton T."/>
            <person name="Kruger M."/>
            <person name="Pelin A."/>
            <person name="Brachmann A."/>
            <person name="Corradi N."/>
        </authorList>
    </citation>
    <scope>NUCLEOTIDE SEQUENCE [LARGE SCALE GENOMIC DNA]</scope>
    <source>
        <strain evidence="1 2">C2</strain>
    </source>
</reference>
<accession>A0A2N1M6U1</accession>
<sequence length="87" mass="10066">MDKIFYRGDMCDSESECSFADNKLFPSTSYQNSNPVSVEFPILLNVKMTSGKKLFVPEVTRILTRYKKADGKQEQARDIIIYDILYI</sequence>
<reference evidence="1 2" key="2">
    <citation type="submission" date="2017-10" db="EMBL/GenBank/DDBJ databases">
        <title>Extensive intraspecific genome diversity in a model arbuscular mycorrhizal fungus.</title>
        <authorList>
            <person name="Chen E.C.H."/>
            <person name="Morin E."/>
            <person name="Baudet D."/>
            <person name="Noel J."/>
            <person name="Ndikumana S."/>
            <person name="Charron P."/>
            <person name="St-Onge C."/>
            <person name="Giorgi J."/>
            <person name="Grigoriev I.V."/>
            <person name="Roux C."/>
            <person name="Martin F.M."/>
            <person name="Corradi N."/>
        </authorList>
    </citation>
    <scope>NUCLEOTIDE SEQUENCE [LARGE SCALE GENOMIC DNA]</scope>
    <source>
        <strain evidence="1 2">C2</strain>
    </source>
</reference>
<dbReference type="Proteomes" id="UP000233469">
    <property type="component" value="Unassembled WGS sequence"/>
</dbReference>
<protein>
    <submittedName>
        <fullName evidence="1">Uncharacterized protein</fullName>
    </submittedName>
</protein>
<organism evidence="1 2">
    <name type="scientific">Rhizophagus irregularis</name>
    <dbReference type="NCBI Taxonomy" id="588596"/>
    <lineage>
        <taxon>Eukaryota</taxon>
        <taxon>Fungi</taxon>
        <taxon>Fungi incertae sedis</taxon>
        <taxon>Mucoromycota</taxon>
        <taxon>Glomeromycotina</taxon>
        <taxon>Glomeromycetes</taxon>
        <taxon>Glomerales</taxon>
        <taxon>Glomeraceae</taxon>
        <taxon>Rhizophagus</taxon>
    </lineage>
</organism>
<evidence type="ECO:0000313" key="2">
    <source>
        <dbReference type="Proteomes" id="UP000233469"/>
    </source>
</evidence>